<protein>
    <submittedName>
        <fullName evidence="1">Uncharacterized protein</fullName>
    </submittedName>
</protein>
<evidence type="ECO:0000313" key="1">
    <source>
        <dbReference type="EMBL" id="KAJ1122542.1"/>
    </source>
</evidence>
<reference evidence="1" key="1">
    <citation type="journal article" date="2022" name="bioRxiv">
        <title>Sequencing and chromosome-scale assembly of the giantPleurodeles waltlgenome.</title>
        <authorList>
            <person name="Brown T."/>
            <person name="Elewa A."/>
            <person name="Iarovenko S."/>
            <person name="Subramanian E."/>
            <person name="Araus A.J."/>
            <person name="Petzold A."/>
            <person name="Susuki M."/>
            <person name="Suzuki K.-i.T."/>
            <person name="Hayashi T."/>
            <person name="Toyoda A."/>
            <person name="Oliveira C."/>
            <person name="Osipova E."/>
            <person name="Leigh N.D."/>
            <person name="Simon A."/>
            <person name="Yun M.H."/>
        </authorList>
    </citation>
    <scope>NUCLEOTIDE SEQUENCE</scope>
    <source>
        <strain evidence="1">20211129_DDA</strain>
        <tissue evidence="1">Liver</tissue>
    </source>
</reference>
<proteinExistence type="predicted"/>
<dbReference type="EMBL" id="JANPWB010000011">
    <property type="protein sequence ID" value="KAJ1122542.1"/>
    <property type="molecule type" value="Genomic_DNA"/>
</dbReference>
<gene>
    <name evidence="1" type="ORF">NDU88_001028</name>
</gene>
<accession>A0AAV7P5G1</accession>
<organism evidence="1 2">
    <name type="scientific">Pleurodeles waltl</name>
    <name type="common">Iberian ribbed newt</name>
    <dbReference type="NCBI Taxonomy" id="8319"/>
    <lineage>
        <taxon>Eukaryota</taxon>
        <taxon>Metazoa</taxon>
        <taxon>Chordata</taxon>
        <taxon>Craniata</taxon>
        <taxon>Vertebrata</taxon>
        <taxon>Euteleostomi</taxon>
        <taxon>Amphibia</taxon>
        <taxon>Batrachia</taxon>
        <taxon>Caudata</taxon>
        <taxon>Salamandroidea</taxon>
        <taxon>Salamandridae</taxon>
        <taxon>Pleurodelinae</taxon>
        <taxon>Pleurodeles</taxon>
    </lineage>
</organism>
<evidence type="ECO:0000313" key="2">
    <source>
        <dbReference type="Proteomes" id="UP001066276"/>
    </source>
</evidence>
<dbReference type="AlphaFoldDB" id="A0AAV7P5G1"/>
<dbReference type="Proteomes" id="UP001066276">
    <property type="component" value="Chromosome 7"/>
</dbReference>
<name>A0AAV7P5G1_PLEWA</name>
<comment type="caution">
    <text evidence="1">The sequence shown here is derived from an EMBL/GenBank/DDBJ whole genome shotgun (WGS) entry which is preliminary data.</text>
</comment>
<keyword evidence="2" id="KW-1185">Reference proteome</keyword>
<sequence length="70" mass="7587">MLEDRSCFFNTPAEAWMEGWRTTGRRASKGLQKSGWGAVKVIRPPEQELEAELAWGGGTSEPGDAHLGAA</sequence>